<protein>
    <submittedName>
        <fullName evidence="1">Uncharacterized protein</fullName>
    </submittedName>
</protein>
<dbReference type="EMBL" id="ASHM01086704">
    <property type="protein sequence ID" value="PNX62051.1"/>
    <property type="molecule type" value="Genomic_DNA"/>
</dbReference>
<evidence type="ECO:0000313" key="1">
    <source>
        <dbReference type="EMBL" id="PNX62051.1"/>
    </source>
</evidence>
<name>A0A2K3K6Z5_TRIPR</name>
<reference evidence="1 2" key="1">
    <citation type="journal article" date="2014" name="Am. J. Bot.">
        <title>Genome assembly and annotation for red clover (Trifolium pratense; Fabaceae).</title>
        <authorList>
            <person name="Istvanek J."/>
            <person name="Jaros M."/>
            <person name="Krenek A."/>
            <person name="Repkova J."/>
        </authorList>
    </citation>
    <scope>NUCLEOTIDE SEQUENCE [LARGE SCALE GENOMIC DNA]</scope>
    <source>
        <strain evidence="2">cv. Tatra</strain>
        <tissue evidence="1">Young leaves</tissue>
    </source>
</reference>
<accession>A0A2K3K6Z5</accession>
<gene>
    <name evidence="1" type="ORF">L195_g052774</name>
</gene>
<organism evidence="1 2">
    <name type="scientific">Trifolium pratense</name>
    <name type="common">Red clover</name>
    <dbReference type="NCBI Taxonomy" id="57577"/>
    <lineage>
        <taxon>Eukaryota</taxon>
        <taxon>Viridiplantae</taxon>
        <taxon>Streptophyta</taxon>
        <taxon>Embryophyta</taxon>
        <taxon>Tracheophyta</taxon>
        <taxon>Spermatophyta</taxon>
        <taxon>Magnoliopsida</taxon>
        <taxon>eudicotyledons</taxon>
        <taxon>Gunneridae</taxon>
        <taxon>Pentapetalae</taxon>
        <taxon>rosids</taxon>
        <taxon>fabids</taxon>
        <taxon>Fabales</taxon>
        <taxon>Fabaceae</taxon>
        <taxon>Papilionoideae</taxon>
        <taxon>50 kb inversion clade</taxon>
        <taxon>NPAAA clade</taxon>
        <taxon>Hologalegina</taxon>
        <taxon>IRL clade</taxon>
        <taxon>Trifolieae</taxon>
        <taxon>Trifolium</taxon>
    </lineage>
</organism>
<dbReference type="Proteomes" id="UP000236291">
    <property type="component" value="Unassembled WGS sequence"/>
</dbReference>
<feature type="non-terminal residue" evidence="1">
    <location>
        <position position="134"/>
    </location>
</feature>
<proteinExistence type="predicted"/>
<reference evidence="1 2" key="2">
    <citation type="journal article" date="2017" name="Front. Plant Sci.">
        <title>Gene Classification and Mining of Molecular Markers Useful in Red Clover (Trifolium pratense) Breeding.</title>
        <authorList>
            <person name="Istvanek J."/>
            <person name="Dluhosova J."/>
            <person name="Dluhos P."/>
            <person name="Patkova L."/>
            <person name="Nedelnik J."/>
            <person name="Repkova J."/>
        </authorList>
    </citation>
    <scope>NUCLEOTIDE SEQUENCE [LARGE SCALE GENOMIC DNA]</scope>
    <source>
        <strain evidence="2">cv. Tatra</strain>
        <tissue evidence="1">Young leaves</tissue>
    </source>
</reference>
<comment type="caution">
    <text evidence="1">The sequence shown here is derived from an EMBL/GenBank/DDBJ whole genome shotgun (WGS) entry which is preliminary data.</text>
</comment>
<dbReference type="AlphaFoldDB" id="A0A2K3K6Z5"/>
<evidence type="ECO:0000313" key="2">
    <source>
        <dbReference type="Proteomes" id="UP000236291"/>
    </source>
</evidence>
<sequence>MAENTRLKDLQADMKKLIDLTEARHAEYLQHCASDNTPSLIIPGRPYQPFYPPQVKRMSPAEAHLCRPQGLCYTCDEKFTPIYKCPNRTYLLFLTEDDDNSYIPEAPDPNPPHTDPTTLEHHLSFNVLKGSQGL</sequence>